<comment type="caution">
    <text evidence="6">The sequence shown here is derived from an EMBL/GenBank/DDBJ whole genome shotgun (WGS) entry which is preliminary data.</text>
</comment>
<sequence>MAVPEAESAGNGSKQFGSFLFPQIHDNLDGWGPCEVPEQFRDTPYQPFSKDDRLGKVADWSGSMYTDRRSANKYVNVYGLGGQTYTYHHEQDESTFQLVDTAKMQKPLYQKGRPRFNQQKIRRDRERREERRMGGKQQMALRGQRDRERQRKKKKKWVNFTRYDKNQPSQKTRDPSVRVHNDWEVVHEIEFSQLSKLNFMPGTPKELCVCGSLGNYDVAKEKKISLKSPLPLQSCDRIFHTVTTTDDPVIRRLTKSPECSDCKVFATDTILTTLMTCARSNYSWDIVVQRVEDMLFFDKRDNSQFGELEVMCAREGETVGGDGFR</sequence>
<dbReference type="PANTHER" id="PTHR12399:SF0">
    <property type="entry name" value="EUKARYOTIC TRANSLATION INITIATION FACTOR 3 SUBUNIT D"/>
    <property type="match status" value="1"/>
</dbReference>
<name>A0AA35WHB2_GEOBA</name>
<dbReference type="EMBL" id="CASHTH010001837">
    <property type="protein sequence ID" value="CAI8020574.1"/>
    <property type="molecule type" value="Genomic_DNA"/>
</dbReference>
<dbReference type="PANTHER" id="PTHR12399">
    <property type="entry name" value="EUKARYOTIC TRANSLATION INITIATION FACTOR 3 SUBUNIT 7"/>
    <property type="match status" value="1"/>
</dbReference>
<evidence type="ECO:0000256" key="2">
    <source>
        <dbReference type="ARBA" id="ARBA00022540"/>
    </source>
</evidence>
<evidence type="ECO:0000256" key="3">
    <source>
        <dbReference type="ARBA" id="ARBA00022884"/>
    </source>
</evidence>
<keyword evidence="2 6" id="KW-0396">Initiation factor</keyword>
<keyword evidence="4" id="KW-0648">Protein biosynthesis</keyword>
<accession>A0AA35WHB2</accession>
<dbReference type="GO" id="GO:0003723">
    <property type="term" value="F:RNA binding"/>
    <property type="evidence" value="ECO:0007669"/>
    <property type="project" value="UniProtKB-KW"/>
</dbReference>
<dbReference type="GO" id="GO:0005852">
    <property type="term" value="C:eukaryotic translation initiation factor 3 complex"/>
    <property type="evidence" value="ECO:0007669"/>
    <property type="project" value="InterPro"/>
</dbReference>
<evidence type="ECO:0000256" key="5">
    <source>
        <dbReference type="SAM" id="MobiDB-lite"/>
    </source>
</evidence>
<keyword evidence="7" id="KW-1185">Reference proteome</keyword>
<dbReference type="GO" id="GO:0003743">
    <property type="term" value="F:translation initiation factor activity"/>
    <property type="evidence" value="ECO:0007669"/>
    <property type="project" value="UniProtKB-KW"/>
</dbReference>
<keyword evidence="1" id="KW-0963">Cytoplasm</keyword>
<keyword evidence="3" id="KW-0694">RNA-binding</keyword>
<dbReference type="Proteomes" id="UP001174909">
    <property type="component" value="Unassembled WGS sequence"/>
</dbReference>
<organism evidence="6 7">
    <name type="scientific">Geodia barretti</name>
    <name type="common">Barrett's horny sponge</name>
    <dbReference type="NCBI Taxonomy" id="519541"/>
    <lineage>
        <taxon>Eukaryota</taxon>
        <taxon>Metazoa</taxon>
        <taxon>Porifera</taxon>
        <taxon>Demospongiae</taxon>
        <taxon>Heteroscleromorpha</taxon>
        <taxon>Tetractinellida</taxon>
        <taxon>Astrophorina</taxon>
        <taxon>Geodiidae</taxon>
        <taxon>Geodia</taxon>
    </lineage>
</organism>
<evidence type="ECO:0000256" key="1">
    <source>
        <dbReference type="ARBA" id="ARBA00022490"/>
    </source>
</evidence>
<dbReference type="AlphaFoldDB" id="A0AA35WHB2"/>
<dbReference type="Pfam" id="PF05091">
    <property type="entry name" value="eIF-3_zeta"/>
    <property type="match status" value="1"/>
</dbReference>
<reference evidence="6" key="1">
    <citation type="submission" date="2023-03" db="EMBL/GenBank/DDBJ databases">
        <authorList>
            <person name="Steffen K."/>
            <person name="Cardenas P."/>
        </authorList>
    </citation>
    <scope>NUCLEOTIDE SEQUENCE</scope>
</reference>
<proteinExistence type="predicted"/>
<evidence type="ECO:0000313" key="6">
    <source>
        <dbReference type="EMBL" id="CAI8020574.1"/>
    </source>
</evidence>
<protein>
    <submittedName>
        <fullName evidence="6">Eukaryotic translation initiation factor 3 subunit D</fullName>
    </submittedName>
</protein>
<feature type="region of interest" description="Disordered" evidence="5">
    <location>
        <begin position="115"/>
        <end position="176"/>
    </location>
</feature>
<dbReference type="InterPro" id="IPR007783">
    <property type="entry name" value="eIF3d"/>
</dbReference>
<gene>
    <name evidence="6" type="ORF">GBAR_LOCUS12296</name>
</gene>
<feature type="non-terminal residue" evidence="6">
    <location>
        <position position="1"/>
    </location>
</feature>
<evidence type="ECO:0000313" key="7">
    <source>
        <dbReference type="Proteomes" id="UP001174909"/>
    </source>
</evidence>
<feature type="compositionally biased region" description="Basic and acidic residues" evidence="5">
    <location>
        <begin position="121"/>
        <end position="133"/>
    </location>
</feature>
<evidence type="ECO:0000256" key="4">
    <source>
        <dbReference type="ARBA" id="ARBA00022917"/>
    </source>
</evidence>